<evidence type="ECO:0000313" key="9">
    <source>
        <dbReference type="Proteomes" id="UP001208938"/>
    </source>
</evidence>
<dbReference type="SMART" id="SM00448">
    <property type="entry name" value="REC"/>
    <property type="match status" value="1"/>
</dbReference>
<evidence type="ECO:0000256" key="2">
    <source>
        <dbReference type="ARBA" id="ARBA00023012"/>
    </source>
</evidence>
<evidence type="ECO:0000313" key="8">
    <source>
        <dbReference type="EMBL" id="MCW1932522.1"/>
    </source>
</evidence>
<reference evidence="8 9" key="1">
    <citation type="submission" date="2022-10" db="EMBL/GenBank/DDBJ databases">
        <title>Pararhodobacter sp. nov., isolated from marine algae.</title>
        <authorList>
            <person name="Choi B.J."/>
            <person name="Kim J.M."/>
            <person name="Lee J.K."/>
            <person name="Choi D.G."/>
            <person name="Jeon C.O."/>
        </authorList>
    </citation>
    <scope>NUCLEOTIDE SEQUENCE [LARGE SCALE GENOMIC DNA]</scope>
    <source>
        <strain evidence="8 9">ZQ420</strain>
    </source>
</reference>
<dbReference type="InterPro" id="IPR011006">
    <property type="entry name" value="CheY-like_superfamily"/>
</dbReference>
<feature type="domain" description="Response regulatory" evidence="7">
    <location>
        <begin position="2"/>
        <end position="121"/>
    </location>
</feature>
<evidence type="ECO:0000256" key="4">
    <source>
        <dbReference type="ARBA" id="ARBA00023125"/>
    </source>
</evidence>
<evidence type="ECO:0000256" key="3">
    <source>
        <dbReference type="ARBA" id="ARBA00023015"/>
    </source>
</evidence>
<sequence>MKILAVDDDAFILELLGLFTAKVGFPNVTKAASGPEALALLNDSSNGYDCMLLDISMPEMDGIELCGRIRAMPAYSKTPIIMLTAMREKSYVDGAFKAGATDYLTKPLDVTELGARLRVIAELVAARRSVQALTHDAVTLVSNTPAIPLEREIPIEGVPGLIEYTALGNYILQLSDSGLGTAQVVAAKINDIEEIYEKASPAEFQQLIVTIATALSAVFREFEGALAYSGNGVFLVMFYKESMEPSAGLERTLQLLIDKKGLTYVDGTQLEAIVTIGNPIRPNPGKARRDQQDL</sequence>
<dbReference type="PANTHER" id="PTHR48111:SF1">
    <property type="entry name" value="TWO-COMPONENT RESPONSE REGULATOR ORR33"/>
    <property type="match status" value="1"/>
</dbReference>
<dbReference type="Pfam" id="PF00072">
    <property type="entry name" value="Response_reg"/>
    <property type="match status" value="1"/>
</dbReference>
<accession>A0ABT3GYB5</accession>
<keyword evidence="5" id="KW-0804">Transcription</keyword>
<name>A0ABT3GYB5_9RHOB</name>
<proteinExistence type="predicted"/>
<keyword evidence="3" id="KW-0805">Transcription regulation</keyword>
<feature type="modified residue" description="4-aspartylphosphate" evidence="6">
    <location>
        <position position="54"/>
    </location>
</feature>
<evidence type="ECO:0000259" key="7">
    <source>
        <dbReference type="PROSITE" id="PS50110"/>
    </source>
</evidence>
<keyword evidence="9" id="KW-1185">Reference proteome</keyword>
<dbReference type="EMBL" id="JAPDFL010000001">
    <property type="protein sequence ID" value="MCW1932522.1"/>
    <property type="molecule type" value="Genomic_DNA"/>
</dbReference>
<gene>
    <name evidence="8" type="ORF">OKW52_09695</name>
</gene>
<dbReference type="InterPro" id="IPR001789">
    <property type="entry name" value="Sig_transdc_resp-reg_receiver"/>
</dbReference>
<dbReference type="InterPro" id="IPR039420">
    <property type="entry name" value="WalR-like"/>
</dbReference>
<dbReference type="Gene3D" id="3.40.50.2300">
    <property type="match status" value="1"/>
</dbReference>
<dbReference type="Proteomes" id="UP001208938">
    <property type="component" value="Unassembled WGS sequence"/>
</dbReference>
<protein>
    <submittedName>
        <fullName evidence="8">Response regulator</fullName>
    </submittedName>
</protein>
<keyword evidence="4" id="KW-0238">DNA-binding</keyword>
<dbReference type="RefSeq" id="WP_264505515.1">
    <property type="nucleotide sequence ID" value="NZ_JAPDFL010000001.1"/>
</dbReference>
<dbReference type="SUPFAM" id="SSF52172">
    <property type="entry name" value="CheY-like"/>
    <property type="match status" value="1"/>
</dbReference>
<organism evidence="8 9">
    <name type="scientific">Pararhodobacter zhoushanensis</name>
    <dbReference type="NCBI Taxonomy" id="2479545"/>
    <lineage>
        <taxon>Bacteria</taxon>
        <taxon>Pseudomonadati</taxon>
        <taxon>Pseudomonadota</taxon>
        <taxon>Alphaproteobacteria</taxon>
        <taxon>Rhodobacterales</taxon>
        <taxon>Paracoccaceae</taxon>
        <taxon>Pararhodobacter</taxon>
    </lineage>
</organism>
<evidence type="ECO:0000256" key="1">
    <source>
        <dbReference type="ARBA" id="ARBA00022553"/>
    </source>
</evidence>
<evidence type="ECO:0000256" key="6">
    <source>
        <dbReference type="PROSITE-ProRule" id="PRU00169"/>
    </source>
</evidence>
<keyword evidence="2" id="KW-0902">Two-component regulatory system</keyword>
<dbReference type="PANTHER" id="PTHR48111">
    <property type="entry name" value="REGULATOR OF RPOS"/>
    <property type="match status" value="1"/>
</dbReference>
<comment type="caution">
    <text evidence="8">The sequence shown here is derived from an EMBL/GenBank/DDBJ whole genome shotgun (WGS) entry which is preliminary data.</text>
</comment>
<dbReference type="PROSITE" id="PS50110">
    <property type="entry name" value="RESPONSE_REGULATORY"/>
    <property type="match status" value="1"/>
</dbReference>
<keyword evidence="1 6" id="KW-0597">Phosphoprotein</keyword>
<evidence type="ECO:0000256" key="5">
    <source>
        <dbReference type="ARBA" id="ARBA00023163"/>
    </source>
</evidence>